<comment type="subunit">
    <text evidence="3 8">Homodimer.</text>
</comment>
<organism evidence="10 11">
    <name type="scientific">Methylophilales bacterium HTCC2181</name>
    <dbReference type="NCBI Taxonomy" id="383631"/>
    <lineage>
        <taxon>Bacteria</taxon>
        <taxon>Pseudomonadati</taxon>
        <taxon>Pseudomonadota</taxon>
        <taxon>Betaproteobacteria</taxon>
        <taxon>Nitrosomonadales</taxon>
        <taxon>OM43 clade</taxon>
    </lineage>
</organism>
<keyword evidence="6 8" id="KW-0592">Phosphate transport</keyword>
<dbReference type="EMBL" id="AAUX01000001">
    <property type="protein sequence ID" value="EAV46516.1"/>
    <property type="molecule type" value="Genomic_DNA"/>
</dbReference>
<dbReference type="PIRSF" id="PIRSF003107">
    <property type="entry name" value="PhoU"/>
    <property type="match status" value="1"/>
</dbReference>
<proteinExistence type="inferred from homology"/>
<evidence type="ECO:0000256" key="6">
    <source>
        <dbReference type="ARBA" id="ARBA00022592"/>
    </source>
</evidence>
<comment type="subcellular location">
    <subcellularLocation>
        <location evidence="1 8">Cytoplasm</location>
    </subcellularLocation>
</comment>
<dbReference type="Gene3D" id="1.20.58.220">
    <property type="entry name" value="Phosphate transport system protein phou homolog 2, domain 2"/>
    <property type="match status" value="2"/>
</dbReference>
<dbReference type="InterPro" id="IPR028366">
    <property type="entry name" value="PhoU"/>
</dbReference>
<evidence type="ECO:0000256" key="5">
    <source>
        <dbReference type="ARBA" id="ARBA00022490"/>
    </source>
</evidence>
<evidence type="ECO:0000259" key="9">
    <source>
        <dbReference type="Pfam" id="PF01895"/>
    </source>
</evidence>
<dbReference type="NCBIfam" id="TIGR02135">
    <property type="entry name" value="phoU_full"/>
    <property type="match status" value="1"/>
</dbReference>
<dbReference type="PANTHER" id="PTHR42930:SF3">
    <property type="entry name" value="PHOSPHATE-SPECIFIC TRANSPORT SYSTEM ACCESSORY PROTEIN PHOU"/>
    <property type="match status" value="1"/>
</dbReference>
<evidence type="ECO:0000313" key="11">
    <source>
        <dbReference type="Proteomes" id="UP000054262"/>
    </source>
</evidence>
<dbReference type="OrthoDB" id="9814256at2"/>
<evidence type="ECO:0000256" key="2">
    <source>
        <dbReference type="ARBA" id="ARBA00008107"/>
    </source>
</evidence>
<accession>A0P4Q6</accession>
<comment type="caution">
    <text evidence="10">The sequence shown here is derived from an EMBL/GenBank/DDBJ whole genome shotgun (WGS) entry which is preliminary data.</text>
</comment>
<dbReference type="GO" id="GO:0005737">
    <property type="term" value="C:cytoplasm"/>
    <property type="evidence" value="ECO:0007669"/>
    <property type="project" value="UniProtKB-SubCell"/>
</dbReference>
<evidence type="ECO:0000256" key="3">
    <source>
        <dbReference type="ARBA" id="ARBA00011738"/>
    </source>
</evidence>
<evidence type="ECO:0000256" key="4">
    <source>
        <dbReference type="ARBA" id="ARBA00022448"/>
    </source>
</evidence>
<keyword evidence="5 8" id="KW-0963">Cytoplasm</keyword>
<name>A0P4Q6_9PROT</name>
<dbReference type="GO" id="GO:0006817">
    <property type="term" value="P:phosphate ion transport"/>
    <property type="evidence" value="ECO:0007669"/>
    <property type="project" value="UniProtKB-KW"/>
</dbReference>
<dbReference type="Pfam" id="PF01895">
    <property type="entry name" value="PhoU"/>
    <property type="match status" value="2"/>
</dbReference>
<feature type="domain" description="PhoU" evidence="9">
    <location>
        <begin position="21"/>
        <end position="108"/>
    </location>
</feature>
<sequence>MASEHIYKQYDADLQSIRAKVLEMGTIVEEQLSEAVQSLVDADTKLAEKVIRRDEEVNDLEIDIDEDCSLLIGKRSPVAADLRNVLMMIKIIGDLERIGDESTKIANATIRIIENDIMSKPQFKNINSMLSSVQLMLRQALNSFARLDTTETIEVLEKDKEVDEEYRSHMRQLLTYMLEDPRTISMSLELMFVTKSLERIGDHAKNITQSVIYTVKGTDVRHSSIKEIKAELKH</sequence>
<dbReference type="InterPro" id="IPR026022">
    <property type="entry name" value="PhoU_dom"/>
</dbReference>
<keyword evidence="11" id="KW-1185">Reference proteome</keyword>
<dbReference type="SUPFAM" id="SSF109755">
    <property type="entry name" value="PhoU-like"/>
    <property type="match status" value="1"/>
</dbReference>
<dbReference type="FunFam" id="1.20.58.220:FF:000004">
    <property type="entry name" value="Phosphate-specific transport system accessory protein PhoU"/>
    <property type="match status" value="1"/>
</dbReference>
<feature type="domain" description="PhoU" evidence="9">
    <location>
        <begin position="126"/>
        <end position="210"/>
    </location>
</feature>
<protein>
    <recommendedName>
        <fullName evidence="8">Phosphate-specific transport system accessory protein PhoU</fullName>
    </recommendedName>
</protein>
<dbReference type="GO" id="GO:0045936">
    <property type="term" value="P:negative regulation of phosphate metabolic process"/>
    <property type="evidence" value="ECO:0007669"/>
    <property type="project" value="InterPro"/>
</dbReference>
<dbReference type="PANTHER" id="PTHR42930">
    <property type="entry name" value="PHOSPHATE-SPECIFIC TRANSPORT SYSTEM ACCESSORY PROTEIN PHOU"/>
    <property type="match status" value="1"/>
</dbReference>
<dbReference type="AlphaFoldDB" id="A0P4Q6"/>
<keyword evidence="4 8" id="KW-0813">Transport</keyword>
<evidence type="ECO:0000256" key="8">
    <source>
        <dbReference type="PIRNR" id="PIRNR003107"/>
    </source>
</evidence>
<evidence type="ECO:0000256" key="7">
    <source>
        <dbReference type="ARBA" id="ARBA00056181"/>
    </source>
</evidence>
<dbReference type="InterPro" id="IPR038078">
    <property type="entry name" value="PhoU-like_sf"/>
</dbReference>
<gene>
    <name evidence="10" type="ORF">MB2181_00545</name>
</gene>
<evidence type="ECO:0000256" key="1">
    <source>
        <dbReference type="ARBA" id="ARBA00004496"/>
    </source>
</evidence>
<dbReference type="Proteomes" id="UP000054262">
    <property type="component" value="Unassembled WGS sequence"/>
</dbReference>
<comment type="function">
    <text evidence="7 8">Plays a role in the regulation of phosphate uptake.</text>
</comment>
<reference evidence="10 11" key="1">
    <citation type="submission" date="2006-11" db="EMBL/GenBank/DDBJ databases">
        <authorList>
            <person name="Giovannoni S."/>
            <person name="Vergin K."/>
            <person name="Ferriera S."/>
            <person name="Johnson J."/>
            <person name="Kravitz S."/>
            <person name="Beeson K."/>
            <person name="Sutton G."/>
            <person name="Rogers Y.-H."/>
            <person name="Friedman R."/>
            <person name="Frazier M."/>
            <person name="Venter J.C."/>
        </authorList>
    </citation>
    <scope>NUCLEOTIDE SEQUENCE [LARGE SCALE GENOMIC DNA]</scope>
    <source>
        <strain evidence="10 11">HTCC2181</strain>
    </source>
</reference>
<dbReference type="GO" id="GO:0030643">
    <property type="term" value="P:intracellular phosphate ion homeostasis"/>
    <property type="evidence" value="ECO:0007669"/>
    <property type="project" value="InterPro"/>
</dbReference>
<evidence type="ECO:0000313" key="10">
    <source>
        <dbReference type="EMBL" id="EAV46516.1"/>
    </source>
</evidence>
<comment type="similarity">
    <text evidence="2 8">Belongs to the PhoU family.</text>
</comment>